<sequence>MDILKIFPLLMRRTSHRLALQPEEIDSLKRTKAWKGYSLRKGPNYTLKRTMAATDLTREQLQRGEWNDLEFKDYNFSALGQPTEGGHLHPLLKVRAQFRAIFLEMGFEEMPTNNFVESRTEIDVPNTEITD</sequence>
<feature type="domain" description="Phenylalanyl-tRNA synthetase" evidence="6">
    <location>
        <begin position="74"/>
        <end position="120"/>
    </location>
</feature>
<dbReference type="STRING" id="13333.W1P209"/>
<keyword evidence="8" id="KW-1185">Reference proteome</keyword>
<dbReference type="GO" id="GO:0004812">
    <property type="term" value="F:aminoacyl-tRNA ligase activity"/>
    <property type="evidence" value="ECO:0007669"/>
    <property type="project" value="UniProtKB-KW"/>
</dbReference>
<dbReference type="InterPro" id="IPR045864">
    <property type="entry name" value="aa-tRNA-synth_II/BPL/LPL"/>
</dbReference>
<reference evidence="8" key="1">
    <citation type="journal article" date="2013" name="Science">
        <title>The Amborella genome and the evolution of flowering plants.</title>
        <authorList>
            <consortium name="Amborella Genome Project"/>
        </authorList>
    </citation>
    <scope>NUCLEOTIDE SEQUENCE [LARGE SCALE GENOMIC DNA]</scope>
</reference>
<keyword evidence="4" id="KW-0648">Protein biosynthesis</keyword>
<dbReference type="GO" id="GO:0000049">
    <property type="term" value="F:tRNA binding"/>
    <property type="evidence" value="ECO:0007669"/>
    <property type="project" value="InterPro"/>
</dbReference>
<evidence type="ECO:0000256" key="3">
    <source>
        <dbReference type="ARBA" id="ARBA00022840"/>
    </source>
</evidence>
<evidence type="ECO:0000256" key="2">
    <source>
        <dbReference type="ARBA" id="ARBA00022741"/>
    </source>
</evidence>
<evidence type="ECO:0000259" key="6">
    <source>
        <dbReference type="Pfam" id="PF01409"/>
    </source>
</evidence>
<keyword evidence="2" id="KW-0547">Nucleotide-binding</keyword>
<dbReference type="HOGENOM" id="CLU_1930378_0_0_1"/>
<keyword evidence="3" id="KW-0067">ATP-binding</keyword>
<dbReference type="GO" id="GO:0006412">
    <property type="term" value="P:translation"/>
    <property type="evidence" value="ECO:0007669"/>
    <property type="project" value="UniProtKB-KW"/>
</dbReference>
<evidence type="ECO:0000256" key="5">
    <source>
        <dbReference type="ARBA" id="ARBA00023146"/>
    </source>
</evidence>
<dbReference type="Gramene" id="ERN01606">
    <property type="protein sequence ID" value="ERN01606"/>
    <property type="gene ID" value="AMTR_s00090p00035360"/>
</dbReference>
<dbReference type="EMBL" id="KI394757">
    <property type="protein sequence ID" value="ERN01606.1"/>
    <property type="molecule type" value="Genomic_DNA"/>
</dbReference>
<organism evidence="7 8">
    <name type="scientific">Amborella trichopoda</name>
    <dbReference type="NCBI Taxonomy" id="13333"/>
    <lineage>
        <taxon>Eukaryota</taxon>
        <taxon>Viridiplantae</taxon>
        <taxon>Streptophyta</taxon>
        <taxon>Embryophyta</taxon>
        <taxon>Tracheophyta</taxon>
        <taxon>Spermatophyta</taxon>
        <taxon>Magnoliopsida</taxon>
        <taxon>Amborellales</taxon>
        <taxon>Amborellaceae</taxon>
        <taxon>Amborella</taxon>
    </lineage>
</organism>
<dbReference type="SUPFAM" id="SSF55681">
    <property type="entry name" value="Class II aaRS and biotin synthetases"/>
    <property type="match status" value="1"/>
</dbReference>
<evidence type="ECO:0000256" key="1">
    <source>
        <dbReference type="ARBA" id="ARBA00022598"/>
    </source>
</evidence>
<name>W1P209_AMBTC</name>
<dbReference type="Pfam" id="PF01409">
    <property type="entry name" value="tRNA-synt_2d"/>
    <property type="match status" value="1"/>
</dbReference>
<dbReference type="Proteomes" id="UP000017836">
    <property type="component" value="Unassembled WGS sequence"/>
</dbReference>
<dbReference type="AlphaFoldDB" id="W1P209"/>
<keyword evidence="5" id="KW-0030">Aminoacyl-tRNA synthetase</keyword>
<protein>
    <recommendedName>
        <fullName evidence="6">Phenylalanyl-tRNA synthetase domain-containing protein</fullName>
    </recommendedName>
</protein>
<gene>
    <name evidence="7" type="ORF">AMTR_s00090p00035360</name>
</gene>
<accession>W1P209</accession>
<dbReference type="GO" id="GO:0043039">
    <property type="term" value="P:tRNA aminoacylation"/>
    <property type="evidence" value="ECO:0007669"/>
    <property type="project" value="InterPro"/>
</dbReference>
<dbReference type="InterPro" id="IPR002319">
    <property type="entry name" value="Phenylalanyl-tRNA_Synthase"/>
</dbReference>
<proteinExistence type="predicted"/>
<evidence type="ECO:0000313" key="8">
    <source>
        <dbReference type="Proteomes" id="UP000017836"/>
    </source>
</evidence>
<dbReference type="Gene3D" id="3.30.1370.240">
    <property type="match status" value="1"/>
</dbReference>
<keyword evidence="1" id="KW-0436">Ligase</keyword>
<dbReference type="GO" id="GO:0005524">
    <property type="term" value="F:ATP binding"/>
    <property type="evidence" value="ECO:0007669"/>
    <property type="project" value="UniProtKB-KW"/>
</dbReference>
<dbReference type="Gene3D" id="3.30.930.10">
    <property type="entry name" value="Bira Bifunctional Protein, Domain 2"/>
    <property type="match status" value="1"/>
</dbReference>
<evidence type="ECO:0000256" key="4">
    <source>
        <dbReference type="ARBA" id="ARBA00022917"/>
    </source>
</evidence>
<dbReference type="eggNOG" id="KOG2784">
    <property type="taxonomic scope" value="Eukaryota"/>
</dbReference>
<evidence type="ECO:0000313" key="7">
    <source>
        <dbReference type="EMBL" id="ERN01606.1"/>
    </source>
</evidence>